<organism evidence="7">
    <name type="scientific">Enterobius vermicularis</name>
    <name type="common">Human pinworm</name>
    <dbReference type="NCBI Taxonomy" id="51028"/>
    <lineage>
        <taxon>Eukaryota</taxon>
        <taxon>Metazoa</taxon>
        <taxon>Ecdysozoa</taxon>
        <taxon>Nematoda</taxon>
        <taxon>Chromadorea</taxon>
        <taxon>Rhabditida</taxon>
        <taxon>Spirurina</taxon>
        <taxon>Oxyuridomorpha</taxon>
        <taxon>Oxyuroidea</taxon>
        <taxon>Oxyuridae</taxon>
        <taxon>Enterobius</taxon>
    </lineage>
</organism>
<dbReference type="STRING" id="51028.A0A0N4V979"/>
<evidence type="ECO:0000256" key="1">
    <source>
        <dbReference type="ARBA" id="ARBA00004123"/>
    </source>
</evidence>
<dbReference type="Gene3D" id="2.60.120.920">
    <property type="match status" value="1"/>
</dbReference>
<comment type="subcellular location">
    <subcellularLocation>
        <location evidence="1">Nucleus</location>
    </subcellularLocation>
</comment>
<keyword evidence="2" id="KW-0539">Nucleus</keyword>
<dbReference type="WBParaSite" id="EVEC_0000698501-mRNA-1">
    <property type="protein sequence ID" value="EVEC_0000698501-mRNA-1"/>
    <property type="gene ID" value="EVEC_0000698501"/>
</dbReference>
<dbReference type="Pfam" id="PF21198">
    <property type="entry name" value="ASH2L-like_WH"/>
    <property type="match status" value="1"/>
</dbReference>
<evidence type="ECO:0000313" key="6">
    <source>
        <dbReference type="Proteomes" id="UP000274131"/>
    </source>
</evidence>
<dbReference type="SUPFAM" id="SSF49899">
    <property type="entry name" value="Concanavalin A-like lectins/glucanases"/>
    <property type="match status" value="1"/>
</dbReference>
<dbReference type="InterPro" id="IPR001870">
    <property type="entry name" value="B30.2/SPRY"/>
</dbReference>
<dbReference type="GO" id="GO:0000976">
    <property type="term" value="F:transcription cis-regulatory region binding"/>
    <property type="evidence" value="ECO:0007669"/>
    <property type="project" value="TreeGrafter"/>
</dbReference>
<sequence length="575" mass="65485">MRQKNRKEVPRPISSDGRRELGMLELFCAGCRKWFHGRCLRDLKDLIFAVLYCCLRFNYGLPFMVCYVFNCSECSSTKKESWTAKQANFAHMCVTVLANLTFGELQRRAGTGNVPNDPLSAPIYFNFEKEIIPFFNSQWENLTSMTRRVKNTWHQTLLKTLAKENELFESSEDGQSFALKERDLLAIGPVHEALKQIGRNKPSSTSSTRDLRESVENSDDPFEGPKTRGSSKRRNIDGGVTVSKKSKNCQDLFTSKASKMSTIEFPFNRDGYRYYLVTKDESAPFKEVADEQSYTGKPIPAHTYRIVTHPYVTLSPNDRAHELKLSDDRLTVTGFEGYRVARATHSVSHGSWHYEVTFVSQPEDSHIRIGWSQALSPVQACAGYTQFSYAWRSLHGTRFHEGKGKRYHVTGFKEGDVLGCLISFPLTPADKNFNFSDCSALPSSSSYLPCSHKDLPLIHYKHNYFYEEKDDAREAAKNLMPLPGSYIEFFKNGVSCGVAFRDVYAGFYFPAISLYHNATVRCNFGPRLKYPVPGAKPMSDCVLEQEIERVVSDLLYHVDNEEKIIEEVNSYRALS</sequence>
<keyword evidence="6" id="KW-1185">Reference proteome</keyword>
<dbReference type="InterPro" id="IPR013320">
    <property type="entry name" value="ConA-like_dom_sf"/>
</dbReference>
<dbReference type="InterPro" id="IPR053835">
    <property type="entry name" value="ASH2L-like_WH"/>
</dbReference>
<evidence type="ECO:0000313" key="7">
    <source>
        <dbReference type="WBParaSite" id="EVEC_0000698501-mRNA-1"/>
    </source>
</evidence>
<dbReference type="EMBL" id="UXUI01008537">
    <property type="protein sequence ID" value="VDD91755.1"/>
    <property type="molecule type" value="Genomic_DNA"/>
</dbReference>
<dbReference type="InterPro" id="IPR037353">
    <property type="entry name" value="ASH2"/>
</dbReference>
<reference evidence="5 6" key="2">
    <citation type="submission" date="2018-10" db="EMBL/GenBank/DDBJ databases">
        <authorList>
            <consortium name="Pathogen Informatics"/>
        </authorList>
    </citation>
    <scope>NUCLEOTIDE SEQUENCE [LARGE SCALE GENOMIC DNA]</scope>
</reference>
<feature type="domain" description="B30.2/SPRY" evidence="4">
    <location>
        <begin position="291"/>
        <end position="469"/>
    </location>
</feature>
<dbReference type="PANTHER" id="PTHR10598:SF0">
    <property type="entry name" value="SET1_ASH2 HISTONE METHYLTRANSFERASE COMPLEX SUBUNIT ASH2"/>
    <property type="match status" value="1"/>
</dbReference>
<dbReference type="OrthoDB" id="515692at2759"/>
<dbReference type="GO" id="GO:0048188">
    <property type="term" value="C:Set1C/COMPASS complex"/>
    <property type="evidence" value="ECO:0007669"/>
    <property type="project" value="InterPro"/>
</dbReference>
<dbReference type="PROSITE" id="PS50188">
    <property type="entry name" value="B302_SPRY"/>
    <property type="match status" value="1"/>
</dbReference>
<dbReference type="Proteomes" id="UP000274131">
    <property type="component" value="Unassembled WGS sequence"/>
</dbReference>
<accession>A0A0N4V979</accession>
<evidence type="ECO:0000256" key="2">
    <source>
        <dbReference type="ARBA" id="ARBA00023242"/>
    </source>
</evidence>
<dbReference type="AlphaFoldDB" id="A0A0N4V979"/>
<dbReference type="InterPro" id="IPR003877">
    <property type="entry name" value="SPRY_dom"/>
</dbReference>
<dbReference type="CDD" id="cd12872">
    <property type="entry name" value="SPRY_Ash2"/>
    <property type="match status" value="1"/>
</dbReference>
<dbReference type="Gene3D" id="3.90.980.20">
    <property type="match status" value="1"/>
</dbReference>
<proteinExistence type="predicted"/>
<gene>
    <name evidence="5" type="ORF">EVEC_LOCUS6506</name>
</gene>
<evidence type="ECO:0000259" key="4">
    <source>
        <dbReference type="PROSITE" id="PS50188"/>
    </source>
</evidence>
<name>A0A0N4V979_ENTVE</name>
<dbReference type="Pfam" id="PF00622">
    <property type="entry name" value="SPRY"/>
    <property type="match status" value="2"/>
</dbReference>
<feature type="region of interest" description="Disordered" evidence="3">
    <location>
        <begin position="196"/>
        <end position="241"/>
    </location>
</feature>
<evidence type="ECO:0000256" key="3">
    <source>
        <dbReference type="SAM" id="MobiDB-lite"/>
    </source>
</evidence>
<evidence type="ECO:0000313" key="5">
    <source>
        <dbReference type="EMBL" id="VDD91755.1"/>
    </source>
</evidence>
<dbReference type="InterPro" id="IPR043136">
    <property type="entry name" value="B30.2/SPRY_sf"/>
</dbReference>
<protein>
    <submittedName>
        <fullName evidence="7">B30.2/SPRY domain-containing protein</fullName>
    </submittedName>
</protein>
<reference evidence="7" key="1">
    <citation type="submission" date="2017-02" db="UniProtKB">
        <authorList>
            <consortium name="WormBaseParasite"/>
        </authorList>
    </citation>
    <scope>IDENTIFICATION</scope>
</reference>
<dbReference type="PANTHER" id="PTHR10598">
    <property type="entry name" value="SET1/ASH2 HISTONE METHYLTRANSFERASE COMPLEX SUBUNIT ASH2"/>
    <property type="match status" value="1"/>
</dbReference>
<dbReference type="SMART" id="SM00449">
    <property type="entry name" value="SPRY"/>
    <property type="match status" value="1"/>
</dbReference>